<comment type="caution">
    <text evidence="1">The sequence shown here is derived from an EMBL/GenBank/DDBJ whole genome shotgun (WGS) entry which is preliminary data.</text>
</comment>
<proteinExistence type="predicted"/>
<organism evidence="1 2">
    <name type="scientific">Mauremys mutica</name>
    <name type="common">yellowpond turtle</name>
    <dbReference type="NCBI Taxonomy" id="74926"/>
    <lineage>
        <taxon>Eukaryota</taxon>
        <taxon>Metazoa</taxon>
        <taxon>Chordata</taxon>
        <taxon>Craniata</taxon>
        <taxon>Vertebrata</taxon>
        <taxon>Euteleostomi</taxon>
        <taxon>Archelosauria</taxon>
        <taxon>Testudinata</taxon>
        <taxon>Testudines</taxon>
        <taxon>Cryptodira</taxon>
        <taxon>Durocryptodira</taxon>
        <taxon>Testudinoidea</taxon>
        <taxon>Geoemydidae</taxon>
        <taxon>Geoemydinae</taxon>
        <taxon>Mauremys</taxon>
    </lineage>
</organism>
<evidence type="ECO:0000313" key="1">
    <source>
        <dbReference type="EMBL" id="KAH1171742.1"/>
    </source>
</evidence>
<reference evidence="1" key="1">
    <citation type="submission" date="2021-09" db="EMBL/GenBank/DDBJ databases">
        <title>The genome of Mauremys mutica provides insights into the evolution of semi-aquatic lifestyle.</title>
        <authorList>
            <person name="Gong S."/>
            <person name="Gao Y."/>
        </authorList>
    </citation>
    <scope>NUCLEOTIDE SEQUENCE</scope>
    <source>
        <strain evidence="1">MM-2020</strain>
        <tissue evidence="1">Muscle</tissue>
    </source>
</reference>
<dbReference type="Proteomes" id="UP000827986">
    <property type="component" value="Unassembled WGS sequence"/>
</dbReference>
<name>A0A9D3X160_9SAUR</name>
<dbReference type="AlphaFoldDB" id="A0A9D3X160"/>
<dbReference type="EMBL" id="JAHDVG010000483">
    <property type="protein sequence ID" value="KAH1171742.1"/>
    <property type="molecule type" value="Genomic_DNA"/>
</dbReference>
<gene>
    <name evidence="1" type="ORF">KIL84_007360</name>
</gene>
<accession>A0A9D3X160</accession>
<evidence type="ECO:0000313" key="2">
    <source>
        <dbReference type="Proteomes" id="UP000827986"/>
    </source>
</evidence>
<protein>
    <submittedName>
        <fullName evidence="1">Uncharacterized protein</fullName>
    </submittedName>
</protein>
<keyword evidence="2" id="KW-1185">Reference proteome</keyword>
<sequence length="99" mass="11411">MPFFQTVHYNIISCFTKSTHICYTPSFWPTSGRSVWMLHTDIQTVSCKPLSSVGQCQEAASPLTCKRQDFRQAFQCECKCYFQSAFVWDSAHIINKKNS</sequence>